<gene>
    <name evidence="2" type="ORF">THSYN_07700</name>
</gene>
<keyword evidence="3" id="KW-1185">Reference proteome</keyword>
<dbReference type="KEGG" id="tsy:THSYN_07700"/>
<organism evidence="2 3">
    <name type="scientific">Candidatus Thiodictyon syntrophicum</name>
    <dbReference type="NCBI Taxonomy" id="1166950"/>
    <lineage>
        <taxon>Bacteria</taxon>
        <taxon>Pseudomonadati</taxon>
        <taxon>Pseudomonadota</taxon>
        <taxon>Gammaproteobacteria</taxon>
        <taxon>Chromatiales</taxon>
        <taxon>Chromatiaceae</taxon>
        <taxon>Thiodictyon</taxon>
    </lineage>
</organism>
<name>A0A2K8U5I2_9GAMM</name>
<dbReference type="AlphaFoldDB" id="A0A2K8U5I2"/>
<evidence type="ECO:0000313" key="2">
    <source>
        <dbReference type="EMBL" id="AUB80846.1"/>
    </source>
</evidence>
<dbReference type="RefSeq" id="WP_100918631.1">
    <property type="nucleotide sequence ID" value="NZ_CP020370.1"/>
</dbReference>
<keyword evidence="1" id="KW-0812">Transmembrane</keyword>
<feature type="transmembrane region" description="Helical" evidence="1">
    <location>
        <begin position="46"/>
        <end position="68"/>
    </location>
</feature>
<evidence type="ECO:0000256" key="1">
    <source>
        <dbReference type="SAM" id="Phobius"/>
    </source>
</evidence>
<reference evidence="2 3" key="1">
    <citation type="submission" date="2017-03" db="EMBL/GenBank/DDBJ databases">
        <title>Complete genome sequence of Candidatus 'Thiodictyon syntrophicum' sp. nov. strain Cad16T, a photolithoautotroph purple sulfur bacterium isolated from an alpine meromictic lake.</title>
        <authorList>
            <person name="Luedin S.M."/>
            <person name="Pothier J.F."/>
            <person name="Danza F."/>
            <person name="Storelli N."/>
            <person name="Wittwer M."/>
            <person name="Tonolla M."/>
        </authorList>
    </citation>
    <scope>NUCLEOTIDE SEQUENCE [LARGE SCALE GENOMIC DNA]</scope>
    <source>
        <strain evidence="2 3">Cad16T</strain>
    </source>
</reference>
<protein>
    <recommendedName>
        <fullName evidence="4">Midcut-by-XrtH protein</fullName>
    </recommendedName>
</protein>
<sequence>MSKSSRILKFGAFMGLGSLVLIPGLALAQAANGSITFGRLGATSALPIPTLGGTMLILLALSLGFLAYRSVRKGQGYIASLLAGALAVGSLVSVTGGFNLLRDAYAAAVTNIISDPAGGTFPIVPHTTNIYDNQSGVPMSVIAISLPPACESSRSVGAVAVVPTTQCMVGVQVGNSMQCNFACGDI</sequence>
<feature type="transmembrane region" description="Helical" evidence="1">
    <location>
        <begin position="80"/>
        <end position="101"/>
    </location>
</feature>
<accession>A0A2K8U5I2</accession>
<dbReference type="NCBIfam" id="NF033207">
    <property type="entry name" value="midcut_by_XrtH"/>
    <property type="match status" value="1"/>
</dbReference>
<keyword evidence="1" id="KW-0472">Membrane</keyword>
<dbReference type="EMBL" id="CP020370">
    <property type="protein sequence ID" value="AUB80846.1"/>
    <property type="molecule type" value="Genomic_DNA"/>
</dbReference>
<dbReference type="Proteomes" id="UP000232638">
    <property type="component" value="Chromosome"/>
</dbReference>
<evidence type="ECO:0008006" key="4">
    <source>
        <dbReference type="Google" id="ProtNLM"/>
    </source>
</evidence>
<proteinExistence type="predicted"/>
<evidence type="ECO:0000313" key="3">
    <source>
        <dbReference type="Proteomes" id="UP000232638"/>
    </source>
</evidence>
<keyword evidence="1" id="KW-1133">Transmembrane helix</keyword>